<dbReference type="InterPro" id="IPR037238">
    <property type="entry name" value="YbiA-like_sf"/>
</dbReference>
<feature type="domain" description="NADAR" evidence="1">
    <location>
        <begin position="20"/>
        <end position="182"/>
    </location>
</feature>
<dbReference type="SUPFAM" id="SSF143990">
    <property type="entry name" value="YbiA-like"/>
    <property type="match status" value="1"/>
</dbReference>
<sequence>MSHQNYIFFFSHDKDRYNTNPDRAVFSQWAYSKFTDNNAIEYNSCEQYMMHQKALLMKDFDIAKKILAVNILNNFFKVDSSKMAEIKKLGRLVKNFDQKLWNQYKNKIVEHGNFLKFSQNKDLEKILLDTKDKILVEASPYDKIWGIGLSEENAKKINPKDYNKYGQNLLGQALMNVREQLRKKN</sequence>
<evidence type="ECO:0000313" key="2">
    <source>
        <dbReference type="EMBL" id="ARF08699.1"/>
    </source>
</evidence>
<organism evidence="2">
    <name type="scientific">Catovirus CTV1</name>
    <dbReference type="NCBI Taxonomy" id="1977631"/>
    <lineage>
        <taxon>Viruses</taxon>
        <taxon>Varidnaviria</taxon>
        <taxon>Bamfordvirae</taxon>
        <taxon>Nucleocytoviricota</taxon>
        <taxon>Megaviricetes</taxon>
        <taxon>Imitervirales</taxon>
        <taxon>Mimiviridae</taxon>
        <taxon>Klosneuvirinae</taxon>
        <taxon>Catovirus</taxon>
    </lineage>
</organism>
<dbReference type="InterPro" id="IPR012816">
    <property type="entry name" value="NADAR"/>
</dbReference>
<dbReference type="CDD" id="cd15457">
    <property type="entry name" value="NADAR"/>
    <property type="match status" value="1"/>
</dbReference>
<evidence type="ECO:0000259" key="1">
    <source>
        <dbReference type="Pfam" id="PF08719"/>
    </source>
</evidence>
<gene>
    <name evidence="2" type="ORF">Catovirus_1_749</name>
</gene>
<proteinExistence type="predicted"/>
<dbReference type="NCBIfam" id="TIGR02464">
    <property type="entry name" value="ribofla_fusion"/>
    <property type="match status" value="1"/>
</dbReference>
<protein>
    <recommendedName>
        <fullName evidence="1">NADAR domain-containing protein</fullName>
    </recommendedName>
</protein>
<name>A0A1V0SAH3_9VIRU</name>
<accession>A0A1V0SAH3</accession>
<dbReference type="Gene3D" id="1.10.357.40">
    <property type="entry name" value="YbiA-like"/>
    <property type="match status" value="1"/>
</dbReference>
<reference evidence="2" key="1">
    <citation type="journal article" date="2017" name="Science">
        <title>Giant viruses with an expanded complement of translation system components.</title>
        <authorList>
            <person name="Schulz F."/>
            <person name="Yutin N."/>
            <person name="Ivanova N.N."/>
            <person name="Ortega D.R."/>
            <person name="Lee T.K."/>
            <person name="Vierheilig J."/>
            <person name="Daims H."/>
            <person name="Horn M."/>
            <person name="Wagner M."/>
            <person name="Jensen G.J."/>
            <person name="Kyrpides N.C."/>
            <person name="Koonin E.V."/>
            <person name="Woyke T."/>
        </authorList>
    </citation>
    <scope>NUCLEOTIDE SEQUENCE</scope>
    <source>
        <strain evidence="2">CTV1</strain>
    </source>
</reference>
<dbReference type="EMBL" id="KY684083">
    <property type="protein sequence ID" value="ARF08699.1"/>
    <property type="molecule type" value="Genomic_DNA"/>
</dbReference>
<dbReference type="Pfam" id="PF08719">
    <property type="entry name" value="NADAR"/>
    <property type="match status" value="1"/>
</dbReference>